<evidence type="ECO:0000256" key="1">
    <source>
        <dbReference type="SAM" id="MobiDB-lite"/>
    </source>
</evidence>
<feature type="compositionally biased region" description="Low complexity" evidence="1">
    <location>
        <begin position="70"/>
        <end position="90"/>
    </location>
</feature>
<keyword evidence="2" id="KW-1133">Transmembrane helix</keyword>
<dbReference type="AlphaFoldDB" id="A0AAE1I8X5"/>
<evidence type="ECO:0000313" key="4">
    <source>
        <dbReference type="Proteomes" id="UP001273209"/>
    </source>
</evidence>
<feature type="transmembrane region" description="Helical" evidence="2">
    <location>
        <begin position="411"/>
        <end position="431"/>
    </location>
</feature>
<keyword evidence="2" id="KW-0812">Transmembrane</keyword>
<dbReference type="RefSeq" id="XP_062750579.1">
    <property type="nucleotide sequence ID" value="XM_062894537.1"/>
</dbReference>
<comment type="caution">
    <text evidence="3">The sequence shown here is derived from an EMBL/GenBank/DDBJ whole genome shotgun (WGS) entry which is preliminary data.</text>
</comment>
<evidence type="ECO:0000256" key="2">
    <source>
        <dbReference type="SAM" id="Phobius"/>
    </source>
</evidence>
<dbReference type="PANTHER" id="PTHR31303:SF1">
    <property type="entry name" value="CTP-DEPENDENT DIACYLGLYCEROL KINASE 1"/>
    <property type="match status" value="1"/>
</dbReference>
<feature type="region of interest" description="Disordered" evidence="1">
    <location>
        <begin position="58"/>
        <end position="90"/>
    </location>
</feature>
<organism evidence="3 4">
    <name type="scientific">Trichoderma aggressivum f. europaeum</name>
    <dbReference type="NCBI Taxonomy" id="173218"/>
    <lineage>
        <taxon>Eukaryota</taxon>
        <taxon>Fungi</taxon>
        <taxon>Dikarya</taxon>
        <taxon>Ascomycota</taxon>
        <taxon>Pezizomycotina</taxon>
        <taxon>Sordariomycetes</taxon>
        <taxon>Hypocreomycetidae</taxon>
        <taxon>Hypocreales</taxon>
        <taxon>Hypocreaceae</taxon>
        <taxon>Trichoderma</taxon>
    </lineage>
</organism>
<sequence length="520" mass="56677">MIRLAGHMCPFDKGSSLYRIAAKPSFILEDPTRPVNLSPVSHSSSHSLFELELFSPHSISGRSRSRSDSDTSSSSSSSSSSSNSNSGGIDVARLSRRDHHQSLWPSGFESLRRLVVGAVNCPALPPASFTMSLRRQSARVPQTPRIISPSPTPSERDVQDYVGPMTRSRRKAPTQQAVEEEPSDGSSSSSGPRRSRTRSRSPLESRVPRMTKTPTAASKTEQDGIMATATATATAARLATTNGHLAPPQPVTAGWSWRDFSRSPSPLGLIPIHRHWRTFVHKHEVPRKALHVSIGFFVVWLYSSGTQTSAVPPYLMAGLVPITTVDWLRHRYASFNRLYVKVLGALMRESEYAGWNGVIFYLLGAWITLYFFPKDVGVISVLLLSWCDTAASTFGRLWGRYTPRLRRGKSLAGSLAAFLVGVVTSYLWYGWLVPTLGPMPGDENFMFTGTLSLPQALTEAVGIPDSMASVSGSVALGIMSVWSGFVASASEVADLFGWDDNLTIPVLSGIGIWGFLKLFG</sequence>
<evidence type="ECO:0008006" key="5">
    <source>
        <dbReference type="Google" id="ProtNLM"/>
    </source>
</evidence>
<dbReference type="GO" id="GO:0004143">
    <property type="term" value="F:ATP-dependent diacylglycerol kinase activity"/>
    <property type="evidence" value="ECO:0007669"/>
    <property type="project" value="InterPro"/>
</dbReference>
<protein>
    <recommendedName>
        <fullName evidence="5">Phosphatidate cytidylyltransferase</fullName>
    </recommendedName>
</protein>
<accession>A0AAE1I8X5</accession>
<feature type="transmembrane region" description="Helical" evidence="2">
    <location>
        <begin position="378"/>
        <end position="399"/>
    </location>
</feature>
<keyword evidence="2" id="KW-0472">Membrane</keyword>
<dbReference type="PANTHER" id="PTHR31303">
    <property type="entry name" value="CTP-DEPENDENT DIACYLGLYCEROL KINASE 1"/>
    <property type="match status" value="1"/>
</dbReference>
<reference evidence="3" key="1">
    <citation type="submission" date="2023-11" db="EMBL/GenBank/DDBJ databases">
        <title>The genome sequences of three competitors of mushroom-forming fungi.</title>
        <authorList>
            <person name="Beijen E."/>
            <person name="Ohm R.A."/>
        </authorList>
    </citation>
    <scope>NUCLEOTIDE SEQUENCE</scope>
    <source>
        <strain evidence="3">CBS 100526</strain>
    </source>
</reference>
<dbReference type="InterPro" id="IPR037997">
    <property type="entry name" value="Dgk1-like"/>
</dbReference>
<feature type="region of interest" description="Disordered" evidence="1">
    <location>
        <begin position="133"/>
        <end position="224"/>
    </location>
</feature>
<dbReference type="Proteomes" id="UP001273209">
    <property type="component" value="Unassembled WGS sequence"/>
</dbReference>
<evidence type="ECO:0000313" key="3">
    <source>
        <dbReference type="EMBL" id="KAK4061124.1"/>
    </source>
</evidence>
<keyword evidence="4" id="KW-1185">Reference proteome</keyword>
<feature type="transmembrane region" description="Helical" evidence="2">
    <location>
        <begin position="353"/>
        <end position="372"/>
    </location>
</feature>
<proteinExistence type="predicted"/>
<gene>
    <name evidence="3" type="ORF">Triagg1_10463</name>
</gene>
<feature type="transmembrane region" description="Helical" evidence="2">
    <location>
        <begin position="502"/>
        <end position="519"/>
    </location>
</feature>
<dbReference type="EMBL" id="JAWRVG010000074">
    <property type="protein sequence ID" value="KAK4061124.1"/>
    <property type="molecule type" value="Genomic_DNA"/>
</dbReference>
<dbReference type="GeneID" id="87914442"/>
<name>A0AAE1I8X5_9HYPO</name>
<dbReference type="GO" id="GO:0006654">
    <property type="term" value="P:phosphatidic acid biosynthetic process"/>
    <property type="evidence" value="ECO:0007669"/>
    <property type="project" value="TreeGrafter"/>
</dbReference>
<dbReference type="GO" id="GO:0005789">
    <property type="term" value="C:endoplasmic reticulum membrane"/>
    <property type="evidence" value="ECO:0007669"/>
    <property type="project" value="TreeGrafter"/>
</dbReference>